<dbReference type="InterPro" id="IPR045281">
    <property type="entry name" value="CONSTANS-like"/>
</dbReference>
<name>A0A068LCU9_9MYRT</name>
<dbReference type="Pfam" id="PF06203">
    <property type="entry name" value="CCT"/>
    <property type="match status" value="1"/>
</dbReference>
<dbReference type="InterPro" id="IPR010402">
    <property type="entry name" value="CCT_domain"/>
</dbReference>
<organism evidence="11">
    <name type="scientific">Lagerstroemia indica</name>
    <name type="common">crepe myrtle</name>
    <dbReference type="NCBI Taxonomy" id="141186"/>
    <lineage>
        <taxon>Eukaryota</taxon>
        <taxon>Viridiplantae</taxon>
        <taxon>Streptophyta</taxon>
        <taxon>Embryophyta</taxon>
        <taxon>Tracheophyta</taxon>
        <taxon>Spermatophyta</taxon>
        <taxon>Magnoliopsida</taxon>
        <taxon>eudicotyledons</taxon>
        <taxon>Gunneridae</taxon>
        <taxon>Pentapetalae</taxon>
        <taxon>rosids</taxon>
        <taxon>malvids</taxon>
        <taxon>Myrtales</taxon>
        <taxon>Lythraceae</taxon>
        <taxon>Lagerstroemia</taxon>
    </lineage>
</organism>
<dbReference type="PANTHER" id="PTHR31319">
    <property type="entry name" value="ZINC FINGER PROTEIN CONSTANS-LIKE 4"/>
    <property type="match status" value="1"/>
</dbReference>
<dbReference type="GO" id="GO:0003700">
    <property type="term" value="F:DNA-binding transcription factor activity"/>
    <property type="evidence" value="ECO:0007669"/>
    <property type="project" value="TreeGrafter"/>
</dbReference>
<evidence type="ECO:0000256" key="5">
    <source>
        <dbReference type="ARBA" id="ARBA00022833"/>
    </source>
</evidence>
<dbReference type="SMART" id="SM00336">
    <property type="entry name" value="BBOX"/>
    <property type="match status" value="1"/>
</dbReference>
<evidence type="ECO:0000256" key="7">
    <source>
        <dbReference type="PROSITE-ProRule" id="PRU00024"/>
    </source>
</evidence>
<protein>
    <submittedName>
        <fullName evidence="11">Zinc finger protein CONSTANS-LIKE 2</fullName>
    </submittedName>
</protein>
<keyword evidence="5" id="KW-0862">Zinc</keyword>
<evidence type="ECO:0000256" key="2">
    <source>
        <dbReference type="ARBA" id="ARBA00010024"/>
    </source>
</evidence>
<dbReference type="AlphaFoldDB" id="A0A068LCU9"/>
<evidence type="ECO:0000313" key="11">
    <source>
        <dbReference type="EMBL" id="AIE41593.1"/>
    </source>
</evidence>
<dbReference type="InterPro" id="IPR000315">
    <property type="entry name" value="Znf_B-box"/>
</dbReference>
<dbReference type="GO" id="GO:0009909">
    <property type="term" value="P:regulation of flower development"/>
    <property type="evidence" value="ECO:0007669"/>
    <property type="project" value="InterPro"/>
</dbReference>
<comment type="subcellular location">
    <subcellularLocation>
        <location evidence="1 8">Nucleus</location>
    </subcellularLocation>
</comment>
<dbReference type="InterPro" id="IPR049808">
    <property type="entry name" value="CONSTANS-like_Bbox1"/>
</dbReference>
<gene>
    <name evidence="11" type="primary">COL2</name>
</gene>
<dbReference type="EMBL" id="KF986328">
    <property type="protein sequence ID" value="AIE41593.1"/>
    <property type="molecule type" value="mRNA"/>
</dbReference>
<evidence type="ECO:0000256" key="6">
    <source>
        <dbReference type="ARBA" id="ARBA00023242"/>
    </source>
</evidence>
<feature type="domain" description="B box-type" evidence="9">
    <location>
        <begin position="58"/>
        <end position="105"/>
    </location>
</feature>
<dbReference type="GO" id="GO:2000028">
    <property type="term" value="P:regulation of photoperiodism, flowering"/>
    <property type="evidence" value="ECO:0007669"/>
    <property type="project" value="TreeGrafter"/>
</dbReference>
<evidence type="ECO:0000256" key="3">
    <source>
        <dbReference type="ARBA" id="ARBA00022723"/>
    </source>
</evidence>
<dbReference type="CDD" id="cd19821">
    <property type="entry name" value="Bbox1_BBX-like"/>
    <property type="match status" value="1"/>
</dbReference>
<evidence type="ECO:0000256" key="4">
    <source>
        <dbReference type="ARBA" id="ARBA00022771"/>
    </source>
</evidence>
<sequence length="345" mass="37808">MLKVETTTTANDGGGATSWARTCDTCCTAASAVYCRADLAYLCTSCDARTHAAANHHDRVWLCESCERAPAEFLCKADSASLCAACDAEVHSANPLARRHHRVPIQPIPGTLYSNTGGFRASEDGFLTQDGDDDEDEAASWLLLNPMKNGEEGAALVGGEVDEYLDLEEYTSCENNQFSEGYGVGRSSYGGGDSVVPIQYQKGKNHCFQMGLEGGYGYPGSMSHSVSMEVGVVPESTSEVSMISHTRTPKGTIDLFSSPPLIQLPPQLSAMDREARVLRYREKKKNRKFEKTIRYASRKAYAETRPRIKGRFAKRRDVQVQLQVDHLFSDPSLMPDTSYGVVPSF</sequence>
<dbReference type="Pfam" id="PF00643">
    <property type="entry name" value="zf-B_box"/>
    <property type="match status" value="1"/>
</dbReference>
<accession>A0A068LCU9</accession>
<dbReference type="GO" id="GO:0008270">
    <property type="term" value="F:zinc ion binding"/>
    <property type="evidence" value="ECO:0007669"/>
    <property type="project" value="UniProtKB-KW"/>
</dbReference>
<proteinExistence type="evidence at transcript level"/>
<dbReference type="PANTHER" id="PTHR31319:SF39">
    <property type="entry name" value="ZINC FINGER PROTEIN CONSTANS-LIKE 1"/>
    <property type="match status" value="1"/>
</dbReference>
<dbReference type="GO" id="GO:0005634">
    <property type="term" value="C:nucleus"/>
    <property type="evidence" value="ECO:0007669"/>
    <property type="project" value="UniProtKB-SubCell"/>
</dbReference>
<evidence type="ECO:0000259" key="10">
    <source>
        <dbReference type="PROSITE" id="PS51017"/>
    </source>
</evidence>
<keyword evidence="3" id="KW-0479">Metal-binding</keyword>
<evidence type="ECO:0000259" key="9">
    <source>
        <dbReference type="PROSITE" id="PS50119"/>
    </source>
</evidence>
<feature type="domain" description="B box-type" evidence="9">
    <location>
        <begin position="18"/>
        <end position="62"/>
    </location>
</feature>
<evidence type="ECO:0000256" key="1">
    <source>
        <dbReference type="ARBA" id="ARBA00004123"/>
    </source>
</evidence>
<keyword evidence="6 8" id="KW-0539">Nucleus</keyword>
<dbReference type="CDD" id="cd19757">
    <property type="entry name" value="Bbox1"/>
    <property type="match status" value="1"/>
</dbReference>
<keyword evidence="4 7" id="KW-0863">Zinc-finger</keyword>
<dbReference type="PROSITE" id="PS50119">
    <property type="entry name" value="ZF_BBOX"/>
    <property type="match status" value="2"/>
</dbReference>
<feature type="domain" description="CCT" evidence="10">
    <location>
        <begin position="273"/>
        <end position="315"/>
    </location>
</feature>
<dbReference type="PROSITE" id="PS51017">
    <property type="entry name" value="CCT"/>
    <property type="match status" value="1"/>
</dbReference>
<evidence type="ECO:0000256" key="8">
    <source>
        <dbReference type="PROSITE-ProRule" id="PRU00357"/>
    </source>
</evidence>
<reference evidence="11" key="1">
    <citation type="submission" date="2013-12" db="EMBL/GenBank/DDBJ databases">
        <authorList>
            <person name="Zhang Z."/>
            <person name="Wang P."/>
        </authorList>
    </citation>
    <scope>NUCLEOTIDE SEQUENCE</scope>
</reference>
<comment type="similarity">
    <text evidence="2">Belongs to the CONSTANS family.</text>
</comment>